<keyword evidence="4" id="KW-1185">Reference proteome</keyword>
<organism evidence="3 4">
    <name type="scientific">Ramularia collo-cygni</name>
    <dbReference type="NCBI Taxonomy" id="112498"/>
    <lineage>
        <taxon>Eukaryota</taxon>
        <taxon>Fungi</taxon>
        <taxon>Dikarya</taxon>
        <taxon>Ascomycota</taxon>
        <taxon>Pezizomycotina</taxon>
        <taxon>Dothideomycetes</taxon>
        <taxon>Dothideomycetidae</taxon>
        <taxon>Mycosphaerellales</taxon>
        <taxon>Mycosphaerellaceae</taxon>
        <taxon>Ramularia</taxon>
    </lineage>
</organism>
<evidence type="ECO:0000313" key="3">
    <source>
        <dbReference type="EMBL" id="CZT16526.1"/>
    </source>
</evidence>
<feature type="compositionally biased region" description="Polar residues" evidence="2">
    <location>
        <begin position="137"/>
        <end position="150"/>
    </location>
</feature>
<dbReference type="InterPro" id="IPR038919">
    <property type="entry name" value="STB2/STB2"/>
</dbReference>
<dbReference type="PANTHER" id="PTHR31011">
    <property type="entry name" value="PROTEIN STB2-RELATED"/>
    <property type="match status" value="1"/>
</dbReference>
<dbReference type="EMBL" id="FJUY01000002">
    <property type="protein sequence ID" value="CZT16526.1"/>
    <property type="molecule type" value="Genomic_DNA"/>
</dbReference>
<reference evidence="3 4" key="1">
    <citation type="submission" date="2016-03" db="EMBL/GenBank/DDBJ databases">
        <authorList>
            <person name="Ploux O."/>
        </authorList>
    </citation>
    <scope>NUCLEOTIDE SEQUENCE [LARGE SCALE GENOMIC DNA]</scope>
    <source>
        <strain evidence="3 4">URUG2</strain>
    </source>
</reference>
<protein>
    <submittedName>
        <fullName evidence="3">Uncharacterized protein</fullName>
    </submittedName>
</protein>
<proteinExistence type="predicted"/>
<dbReference type="GO" id="GO:0070822">
    <property type="term" value="C:Sin3-type complex"/>
    <property type="evidence" value="ECO:0007669"/>
    <property type="project" value="TreeGrafter"/>
</dbReference>
<sequence length="461" mass="50707">MKKSKLSDGNIERAPEEVQDAPLVGKGLVFRSDEHGGFTWTARKSTVEGMPHDPQQQYDDLNATPGEEENETDEGAMQSVFKRANTLRHDAKSGLGKVKGAVGFRGHKAKPSTDESVPASPVDKDVKKRPLLRRSHTSPLGSPESPQGYTNGKDEVPVPAAAHQTERLGRILGRKRTITNESIPQIPVRSSMEDLPPAATISRNQQVGVEQYPQKVSSENGNHGASSSGEVLPSIRGSLYKGVDLNEILPSGPETEVEITNLLRRTASDPLYDKAHTTEAGYSRHLSFSLVSSSVLDWPSLSDSDNEDPFSPPPTLNAELAAERCTAAEAKHLRHLIALLHTDTAPFTAAQIEHLTSELLPQQDSDIDALGAMLERRRAEVRDLQSHSETLMRDETERFEEGGKQIESLAAKLDYEIQGLRSRIEDAANNLGDYEKSVRRVEERVFDLERDAESGWSCLIM</sequence>
<dbReference type="PANTHER" id="PTHR31011:SF2">
    <property type="entry name" value="PROTEIN STB2-RELATED"/>
    <property type="match status" value="1"/>
</dbReference>
<evidence type="ECO:0000256" key="2">
    <source>
        <dbReference type="SAM" id="MobiDB-lite"/>
    </source>
</evidence>
<feature type="coiled-coil region" evidence="1">
    <location>
        <begin position="410"/>
        <end position="451"/>
    </location>
</feature>
<evidence type="ECO:0000313" key="4">
    <source>
        <dbReference type="Proteomes" id="UP000225277"/>
    </source>
</evidence>
<feature type="region of interest" description="Disordered" evidence="2">
    <location>
        <begin position="41"/>
        <end position="156"/>
    </location>
</feature>
<dbReference type="STRING" id="112498.A0A2D3UZ73"/>
<keyword evidence="1" id="KW-0175">Coiled coil</keyword>
<gene>
    <name evidence="3" type="ORF">RCC_02361</name>
</gene>
<evidence type="ECO:0000256" key="1">
    <source>
        <dbReference type="SAM" id="Coils"/>
    </source>
</evidence>
<dbReference type="RefSeq" id="XP_023623419.1">
    <property type="nucleotide sequence ID" value="XM_023767651.1"/>
</dbReference>
<name>A0A2D3UZ73_9PEZI</name>
<accession>A0A2D3UZ73</accession>
<dbReference type="OrthoDB" id="19806at2759"/>
<dbReference type="Proteomes" id="UP000225277">
    <property type="component" value="Unassembled WGS sequence"/>
</dbReference>
<dbReference type="AlphaFoldDB" id="A0A2D3UZ73"/>
<dbReference type="GeneID" id="35597579"/>